<evidence type="ECO:0000313" key="2">
    <source>
        <dbReference type="EMBL" id="KAL0004638.1"/>
    </source>
</evidence>
<proteinExistence type="predicted"/>
<evidence type="ECO:0008006" key="4">
    <source>
        <dbReference type="Google" id="ProtNLM"/>
    </source>
</evidence>
<dbReference type="EMBL" id="JAZDWU010000004">
    <property type="protein sequence ID" value="KAL0004638.1"/>
    <property type="molecule type" value="Genomic_DNA"/>
</dbReference>
<dbReference type="Proteomes" id="UP001459277">
    <property type="component" value="Unassembled WGS sequence"/>
</dbReference>
<protein>
    <recommendedName>
        <fullName evidence="4">Retrotransposon Copia-like N-terminal domain-containing protein</fullName>
    </recommendedName>
</protein>
<sequence>MASTSSTSSSTSTIAMMTNPLTQINSSLLLLSNMSSMVMVKLDYSNYIVWKHQIEKSGRRVWKVLEKRFASVSRSSVMSLRNELNSVKKGTDSIDVYFQRIKQIRDKLAVVLVILDDEELLHVALDGLPSEYASFSSAIRTRSDFLLVEELNTLLNTKERAIKKRFGFVDANTMAMAANFQSEGFGRGKGRNNNQRGHGGRGFNFNGGNGFDGGRGFNGSNGFIGGNVS</sequence>
<gene>
    <name evidence="2" type="ORF">SO802_012199</name>
</gene>
<keyword evidence="3" id="KW-1185">Reference proteome</keyword>
<evidence type="ECO:0000313" key="3">
    <source>
        <dbReference type="Proteomes" id="UP001459277"/>
    </source>
</evidence>
<evidence type="ECO:0000256" key="1">
    <source>
        <dbReference type="SAM" id="MobiDB-lite"/>
    </source>
</evidence>
<dbReference type="AlphaFoldDB" id="A0AAW2D232"/>
<dbReference type="Pfam" id="PF14223">
    <property type="entry name" value="Retrotran_gag_2"/>
    <property type="match status" value="1"/>
</dbReference>
<dbReference type="PANTHER" id="PTHR47481">
    <property type="match status" value="1"/>
</dbReference>
<accession>A0AAW2D232</accession>
<organism evidence="2 3">
    <name type="scientific">Lithocarpus litseifolius</name>
    <dbReference type="NCBI Taxonomy" id="425828"/>
    <lineage>
        <taxon>Eukaryota</taxon>
        <taxon>Viridiplantae</taxon>
        <taxon>Streptophyta</taxon>
        <taxon>Embryophyta</taxon>
        <taxon>Tracheophyta</taxon>
        <taxon>Spermatophyta</taxon>
        <taxon>Magnoliopsida</taxon>
        <taxon>eudicotyledons</taxon>
        <taxon>Gunneridae</taxon>
        <taxon>Pentapetalae</taxon>
        <taxon>rosids</taxon>
        <taxon>fabids</taxon>
        <taxon>Fagales</taxon>
        <taxon>Fagaceae</taxon>
        <taxon>Lithocarpus</taxon>
    </lineage>
</organism>
<comment type="caution">
    <text evidence="2">The sequence shown here is derived from an EMBL/GenBank/DDBJ whole genome shotgun (WGS) entry which is preliminary data.</text>
</comment>
<dbReference type="PANTHER" id="PTHR47481:SF5">
    <property type="entry name" value="RIBONUCLEASE H-LIKE DOMAIN, GAG-PRE-INTEGRASE DOMAIN, GAG-POLYPEPTIDE OF LTR COPIA-TYPE-RELATED"/>
    <property type="match status" value="1"/>
</dbReference>
<reference evidence="2 3" key="1">
    <citation type="submission" date="2024-01" db="EMBL/GenBank/DDBJ databases">
        <title>A telomere-to-telomere, gap-free genome of sweet tea (Lithocarpus litseifolius).</title>
        <authorList>
            <person name="Zhou J."/>
        </authorList>
    </citation>
    <scope>NUCLEOTIDE SEQUENCE [LARGE SCALE GENOMIC DNA]</scope>
    <source>
        <strain evidence="2">Zhou-2022a</strain>
        <tissue evidence="2">Leaf</tissue>
    </source>
</reference>
<feature type="region of interest" description="Disordered" evidence="1">
    <location>
        <begin position="185"/>
        <end position="207"/>
    </location>
</feature>
<name>A0AAW2D232_9ROSI</name>